<dbReference type="PANTHER" id="PTHR43791">
    <property type="entry name" value="PERMEASE-RELATED"/>
    <property type="match status" value="1"/>
</dbReference>
<evidence type="ECO:0000256" key="2">
    <source>
        <dbReference type="ARBA" id="ARBA00022448"/>
    </source>
</evidence>
<evidence type="ECO:0000256" key="1">
    <source>
        <dbReference type="ARBA" id="ARBA00004141"/>
    </source>
</evidence>
<evidence type="ECO:0000313" key="9">
    <source>
        <dbReference type="Proteomes" id="UP000298390"/>
    </source>
</evidence>
<reference evidence="8 9" key="1">
    <citation type="submission" date="2019-01" db="EMBL/GenBank/DDBJ databases">
        <title>Genome sequencing of the rare red list fungi Fomitopsis rosea.</title>
        <authorList>
            <person name="Buettner E."/>
            <person name="Kellner H."/>
        </authorList>
    </citation>
    <scope>NUCLEOTIDE SEQUENCE [LARGE SCALE GENOMIC DNA]</scope>
    <source>
        <strain evidence="8 9">DSM 105464</strain>
    </source>
</reference>
<feature type="transmembrane region" description="Helical" evidence="7">
    <location>
        <begin position="366"/>
        <end position="387"/>
    </location>
</feature>
<comment type="caution">
    <text evidence="8">The sequence shown here is derived from an EMBL/GenBank/DDBJ whole genome shotgun (WGS) entry which is preliminary data.</text>
</comment>
<proteinExistence type="predicted"/>
<sequence>MSEMPDPVDYHLRNASRRDVARSLSRSESIDEKKTATVEVDEKDVAVDDVSMDDMDYKDEALRLVGMERKVQFTDEQYLKDRVIPPLCGAVYFTQYLDKTALSYASIMGFPVTGQGYNIVAFSFYIGFFVWVFPTMYISQRTRLGKYLGFNILAWGAIMMLHAIPKSFAPFFVLRLLLGALESCVAPILILLVSMFYRKDEQASRIALFYMMNGLSAVFGGFVAYGVSYTSNPSIPSYKIVYLLLGGMAIIVGFSVLIWMPDSPAHAKFLSEEERIAAIERIRDDQGGTENKKLKKDQLIEAFTDIRTWLIVLSTLLTNIPNGGLANFSNIIVKNERMLPIVFILIPTIVGAALLVAMNGTHDKGVILFAVYIIGTYGSSLSQIYAYNASNTSGHTKKVTINAMTLATFCVANIVGTETFQPKDAPGYLPGKISILVLLSAEIFLCLFMRWYNLHLNKKKRGVIAQLKEANGWSDADVERERQRHAFMDMTDQHEGVCQCHYALGKWCVQHGAHRRSLGSNTSLVSPPGTAYNLRRTPSIRMQGQKKPCDTEVAPLLAANLQTIPAATHPDKARFIHDFIESQRQYLARYTSEGRTVITAWDRDSPAVGGTPTRKNTSREILASAFDTPILKPRVPLALDVESVVPSHGEIEASAGCAKTSRSKTRRSKTSETPEQVIWSQSQKENVPKAGSKRRSEHRGHAEIDKAVPGTVNKQLTLDRYATKAEAKSKRTSKKRQHSPDASDPEHSTRLAERRERRRTKRAIVAPKGLVAALSDGESDSTSGRREVTKGKRKKKSTSLAAGLALMHGFTAKNIGKNRLTVSICAAHSSLAIADQSIHIQTQPEQRNGVFVKGKASANVPVAPFKTKRDVLSKGFSESDFLNKTKRSPRPRGNAFDETSDSSSRHPSSGSDVDLEEPVQGRLKHRSSEKAQQSKTNHLPSEINESGLVEVEQQSGTSIAQTKNGTTRSASIVWDIEMDGKSLPSGDSECNSADKAEAGTVVLNTQSKKWSETLANPAMRSTSMIEGGQKEEQVKNLDATVDRSSAVSLRPSESASQLPRYPLSAAIQPSVSRFFAPLPVTPLERAHVNALCAVEGETGPPSSPLQSTVRFNSPPIEDSMEQCCQPLSQLSNAPEVVESLSSNAVPRAAVRTSPASITMSALDQELWALDDGDYGLLYAARRQESSTQYVCEQDVQLSVLLESRVSAQDTRQLSDGSMDLFDNAGLIPELSELAFTAPEVHRWCGQQERMNWQEQYLDHATVDADSGASWHADLFDGEDQFEGWNDAVGIDETAMVLGSQIGSEDALSYVDGEVAEDELCFSLSSDELPDGGHCGRALRGQMTNWREFYEGGGEEQNSDVPSRPQTASSWCSVASEPPMSYSPSAIASEVSTVASLVPKFDQGRDLLLGLSEQSDNRNPYSIANIEEDVARSLRGHWLPQRL</sequence>
<keyword evidence="4 7" id="KW-1133">Transmembrane helix</keyword>
<dbReference type="STRING" id="34475.A0A4Y9Y211"/>
<dbReference type="InterPro" id="IPR011701">
    <property type="entry name" value="MFS"/>
</dbReference>
<dbReference type="PANTHER" id="PTHR43791:SF63">
    <property type="entry name" value="HIGH AFFINITY CYSTEINE TRANSPORTER"/>
    <property type="match status" value="1"/>
</dbReference>
<feature type="compositionally biased region" description="Low complexity" evidence="6">
    <location>
        <begin position="901"/>
        <end position="912"/>
    </location>
</feature>
<dbReference type="SUPFAM" id="SSF103473">
    <property type="entry name" value="MFS general substrate transporter"/>
    <property type="match status" value="1"/>
</dbReference>
<name>A0A4Y9Y211_9APHY</name>
<organism evidence="8 9">
    <name type="scientific">Rhodofomes roseus</name>
    <dbReference type="NCBI Taxonomy" id="34475"/>
    <lineage>
        <taxon>Eukaryota</taxon>
        <taxon>Fungi</taxon>
        <taxon>Dikarya</taxon>
        <taxon>Basidiomycota</taxon>
        <taxon>Agaricomycotina</taxon>
        <taxon>Agaricomycetes</taxon>
        <taxon>Polyporales</taxon>
        <taxon>Rhodofomes</taxon>
    </lineage>
</organism>
<evidence type="ECO:0000256" key="6">
    <source>
        <dbReference type="SAM" id="MobiDB-lite"/>
    </source>
</evidence>
<evidence type="ECO:0000256" key="3">
    <source>
        <dbReference type="ARBA" id="ARBA00022692"/>
    </source>
</evidence>
<feature type="transmembrane region" description="Helical" evidence="7">
    <location>
        <begin position="116"/>
        <end position="135"/>
    </location>
</feature>
<evidence type="ECO:0000256" key="7">
    <source>
        <dbReference type="SAM" id="Phobius"/>
    </source>
</evidence>
<feature type="compositionally biased region" description="Polar residues" evidence="6">
    <location>
        <begin position="930"/>
        <end position="939"/>
    </location>
</feature>
<protein>
    <recommendedName>
        <fullName evidence="10">Major facilitator superfamily (MFS) profile domain-containing protein</fullName>
    </recommendedName>
</protein>
<dbReference type="Pfam" id="PF07690">
    <property type="entry name" value="MFS_1"/>
    <property type="match status" value="1"/>
</dbReference>
<evidence type="ECO:0000256" key="5">
    <source>
        <dbReference type="ARBA" id="ARBA00023136"/>
    </source>
</evidence>
<feature type="transmembrane region" description="Helical" evidence="7">
    <location>
        <begin position="176"/>
        <end position="196"/>
    </location>
</feature>
<feature type="transmembrane region" description="Helical" evidence="7">
    <location>
        <begin position="240"/>
        <end position="260"/>
    </location>
</feature>
<feature type="region of interest" description="Disordered" evidence="6">
    <location>
        <begin position="654"/>
        <end position="799"/>
    </location>
</feature>
<comment type="subcellular location">
    <subcellularLocation>
        <location evidence="1">Membrane</location>
        <topology evidence="1">Multi-pass membrane protein</topology>
    </subcellularLocation>
</comment>
<evidence type="ECO:0008006" key="10">
    <source>
        <dbReference type="Google" id="ProtNLM"/>
    </source>
</evidence>
<dbReference type="EMBL" id="SEKV01000516">
    <property type="protein sequence ID" value="TFY56300.1"/>
    <property type="molecule type" value="Genomic_DNA"/>
</dbReference>
<keyword evidence="3 7" id="KW-0812">Transmembrane</keyword>
<evidence type="ECO:0000256" key="4">
    <source>
        <dbReference type="ARBA" id="ARBA00022989"/>
    </source>
</evidence>
<feature type="transmembrane region" description="Helical" evidence="7">
    <location>
        <begin position="433"/>
        <end position="452"/>
    </location>
</feature>
<dbReference type="GO" id="GO:0022857">
    <property type="term" value="F:transmembrane transporter activity"/>
    <property type="evidence" value="ECO:0007669"/>
    <property type="project" value="InterPro"/>
</dbReference>
<dbReference type="GO" id="GO:0016020">
    <property type="term" value="C:membrane"/>
    <property type="evidence" value="ECO:0007669"/>
    <property type="project" value="UniProtKB-SubCell"/>
</dbReference>
<dbReference type="Proteomes" id="UP000298390">
    <property type="component" value="Unassembled WGS sequence"/>
</dbReference>
<feature type="transmembrane region" description="Helical" evidence="7">
    <location>
        <begin position="147"/>
        <end position="164"/>
    </location>
</feature>
<feature type="transmembrane region" description="Helical" evidence="7">
    <location>
        <begin position="208"/>
        <end position="228"/>
    </location>
</feature>
<dbReference type="InterPro" id="IPR036259">
    <property type="entry name" value="MFS_trans_sf"/>
</dbReference>
<keyword evidence="5 7" id="KW-0472">Membrane</keyword>
<feature type="compositionally biased region" description="Polar residues" evidence="6">
    <location>
        <begin position="952"/>
        <end position="967"/>
    </location>
</feature>
<dbReference type="Gene3D" id="1.20.1250.20">
    <property type="entry name" value="MFS general substrate transporter like domains"/>
    <property type="match status" value="1"/>
</dbReference>
<accession>A0A4Y9Y211</accession>
<feature type="region of interest" description="Disordered" evidence="6">
    <location>
        <begin position="881"/>
        <end position="967"/>
    </location>
</feature>
<feature type="transmembrane region" description="Helical" evidence="7">
    <location>
        <begin position="338"/>
        <end position="360"/>
    </location>
</feature>
<keyword evidence="2" id="KW-0813">Transport</keyword>
<feature type="compositionally biased region" description="Basic and acidic residues" evidence="6">
    <location>
        <begin position="738"/>
        <end position="755"/>
    </location>
</feature>
<evidence type="ECO:0000313" key="8">
    <source>
        <dbReference type="EMBL" id="TFY56300.1"/>
    </source>
</evidence>
<gene>
    <name evidence="8" type="ORF">EVJ58_g7729</name>
</gene>